<evidence type="ECO:0000256" key="5">
    <source>
        <dbReference type="SAM" id="MobiDB-lite"/>
    </source>
</evidence>
<protein>
    <recommendedName>
        <fullName evidence="9">DUF1682-domain-containing protein</fullName>
    </recommendedName>
</protein>
<reference evidence="7 8" key="1">
    <citation type="journal article" date="2023" name="PLoS ONE">
        <title>Cytospora paraplurivora sp. nov. isolated from orchards with fruit tree decline syndrome in Ontario, Canada.</title>
        <authorList>
            <person name="Ilyukhin E."/>
            <person name="Nguyen H.D.T."/>
            <person name="Castle A.J."/>
            <person name="Ellouze W."/>
        </authorList>
    </citation>
    <scope>NUCLEOTIDE SEQUENCE [LARGE SCALE GENOMIC DNA]</scope>
    <source>
        <strain evidence="7 8">FDS-564</strain>
    </source>
</reference>
<feature type="compositionally biased region" description="Basic and acidic residues" evidence="5">
    <location>
        <begin position="389"/>
        <end position="404"/>
    </location>
</feature>
<feature type="transmembrane region" description="Helical" evidence="6">
    <location>
        <begin position="81"/>
        <end position="100"/>
    </location>
</feature>
<accession>A0AAN9TXW1</accession>
<dbReference type="InterPro" id="IPR012879">
    <property type="entry name" value="CCDC47"/>
</dbReference>
<organism evidence="7 8">
    <name type="scientific">Cytospora paraplurivora</name>
    <dbReference type="NCBI Taxonomy" id="2898453"/>
    <lineage>
        <taxon>Eukaryota</taxon>
        <taxon>Fungi</taxon>
        <taxon>Dikarya</taxon>
        <taxon>Ascomycota</taxon>
        <taxon>Pezizomycotina</taxon>
        <taxon>Sordariomycetes</taxon>
        <taxon>Sordariomycetidae</taxon>
        <taxon>Diaporthales</taxon>
        <taxon>Cytosporaceae</taxon>
        <taxon>Cytospora</taxon>
    </lineage>
</organism>
<evidence type="ECO:0000313" key="7">
    <source>
        <dbReference type="EMBL" id="KAK7730871.1"/>
    </source>
</evidence>
<feature type="region of interest" description="Disordered" evidence="5">
    <location>
        <begin position="389"/>
        <end position="445"/>
    </location>
</feature>
<proteinExistence type="predicted"/>
<dbReference type="Proteomes" id="UP001320245">
    <property type="component" value="Unassembled WGS sequence"/>
</dbReference>
<keyword evidence="2 6" id="KW-0812">Transmembrane</keyword>
<evidence type="ECO:0000256" key="3">
    <source>
        <dbReference type="ARBA" id="ARBA00022989"/>
    </source>
</evidence>
<dbReference type="EMBL" id="JAJSPL020000060">
    <property type="protein sequence ID" value="KAK7730871.1"/>
    <property type="molecule type" value="Genomic_DNA"/>
</dbReference>
<name>A0AAN9TXW1_9PEZI</name>
<dbReference type="GO" id="GO:0016020">
    <property type="term" value="C:membrane"/>
    <property type="evidence" value="ECO:0007669"/>
    <property type="project" value="UniProtKB-SubCell"/>
</dbReference>
<evidence type="ECO:0000256" key="6">
    <source>
        <dbReference type="SAM" id="Phobius"/>
    </source>
</evidence>
<comment type="subcellular location">
    <subcellularLocation>
        <location evidence="1">Membrane</location>
        <topology evidence="1">Single-pass membrane protein</topology>
    </subcellularLocation>
</comment>
<sequence>MADVLKGLFGGGSKTTETPIPSADSDFADFADAADPSPEAFIASQGGATFGANAPLATARPYTKWYRLDERYTLKDFRGEGIILAVIIVVLILHIIGSRLNRRKAKTWLKAHSKVLASEFALVGFGHQASVTGDSETDTLVVDLAEPEKALKEKSLFEFATYASGRQNIAFLDAKVSLIRRFNPIIAAAEAGLSLFFETYHFPEDTVESIIYPFDGKEALTVPGIPGAAELRTRDTKSTYDGFVWAIVNKDRMKQVREDRYDVSLTFTKDHNKLPIWLTVMSESAEITNTLLTNELAKAAESAGDLLHYLIVSDQPSERPTTVEETTPRKRIYLKYSLPSDDNYEPLLPLFRYFVRLSDQLVKEAHFRPEVLRKVKSIRDETVKQIEKAGVEEKSEERSVEREKAKKAKRDLELSQLDAKGQKKYLEREREKEMRKQQKKMTSRG</sequence>
<dbReference type="PANTHER" id="PTHR12883:SF0">
    <property type="entry name" value="PAT COMPLEX SUBUNIT CCDC47"/>
    <property type="match status" value="1"/>
</dbReference>
<feature type="compositionally biased region" description="Basic and acidic residues" evidence="5">
    <location>
        <begin position="420"/>
        <end position="436"/>
    </location>
</feature>
<keyword evidence="4 6" id="KW-0472">Membrane</keyword>
<evidence type="ECO:0008006" key="9">
    <source>
        <dbReference type="Google" id="ProtNLM"/>
    </source>
</evidence>
<dbReference type="AlphaFoldDB" id="A0AAN9TXW1"/>
<dbReference type="Pfam" id="PF07946">
    <property type="entry name" value="CCDC47"/>
    <property type="match status" value="1"/>
</dbReference>
<dbReference type="GO" id="GO:0032469">
    <property type="term" value="P:endoplasmic reticulum calcium ion homeostasis"/>
    <property type="evidence" value="ECO:0007669"/>
    <property type="project" value="InterPro"/>
</dbReference>
<evidence type="ECO:0000256" key="2">
    <source>
        <dbReference type="ARBA" id="ARBA00022692"/>
    </source>
</evidence>
<dbReference type="GO" id="GO:0005783">
    <property type="term" value="C:endoplasmic reticulum"/>
    <property type="evidence" value="ECO:0007669"/>
    <property type="project" value="InterPro"/>
</dbReference>
<comment type="caution">
    <text evidence="7">The sequence shown here is derived from an EMBL/GenBank/DDBJ whole genome shotgun (WGS) entry which is preliminary data.</text>
</comment>
<keyword evidence="8" id="KW-1185">Reference proteome</keyword>
<gene>
    <name evidence="7" type="ORF">SLS53_008949</name>
</gene>
<keyword evidence="3 6" id="KW-1133">Transmembrane helix</keyword>
<evidence type="ECO:0000313" key="8">
    <source>
        <dbReference type="Proteomes" id="UP001320245"/>
    </source>
</evidence>
<dbReference type="GO" id="GO:0005509">
    <property type="term" value="F:calcium ion binding"/>
    <property type="evidence" value="ECO:0007669"/>
    <property type="project" value="InterPro"/>
</dbReference>
<evidence type="ECO:0000256" key="1">
    <source>
        <dbReference type="ARBA" id="ARBA00004167"/>
    </source>
</evidence>
<dbReference type="PANTHER" id="PTHR12883">
    <property type="entry name" value="ADIPOCYTE-SPECIFIC PROTEIN 4-RELATED"/>
    <property type="match status" value="1"/>
</dbReference>
<evidence type="ECO:0000256" key="4">
    <source>
        <dbReference type="ARBA" id="ARBA00023136"/>
    </source>
</evidence>